<proteinExistence type="predicted"/>
<organism evidence="5 6">
    <name type="scientific">Mariniflexile soesokkakense</name>
    <dbReference type="NCBI Taxonomy" id="1343160"/>
    <lineage>
        <taxon>Bacteria</taxon>
        <taxon>Pseudomonadati</taxon>
        <taxon>Bacteroidota</taxon>
        <taxon>Flavobacteriia</taxon>
        <taxon>Flavobacteriales</taxon>
        <taxon>Flavobacteriaceae</taxon>
        <taxon>Mariniflexile</taxon>
    </lineage>
</organism>
<evidence type="ECO:0000313" key="5">
    <source>
        <dbReference type="EMBL" id="MEN3323288.1"/>
    </source>
</evidence>
<dbReference type="PANTHER" id="PTHR42756:SF1">
    <property type="entry name" value="TRANSCRIPTIONAL REPRESSOR OF EMRAB OPERON"/>
    <property type="match status" value="1"/>
</dbReference>
<dbReference type="PANTHER" id="PTHR42756">
    <property type="entry name" value="TRANSCRIPTIONAL REGULATOR, MARR"/>
    <property type="match status" value="1"/>
</dbReference>
<dbReference type="Gene3D" id="1.10.10.10">
    <property type="entry name" value="Winged helix-like DNA-binding domain superfamily/Winged helix DNA-binding domain"/>
    <property type="match status" value="1"/>
</dbReference>
<evidence type="ECO:0000256" key="1">
    <source>
        <dbReference type="ARBA" id="ARBA00023015"/>
    </source>
</evidence>
<dbReference type="PROSITE" id="PS50995">
    <property type="entry name" value="HTH_MARR_2"/>
    <property type="match status" value="1"/>
</dbReference>
<dbReference type="Pfam" id="PF12802">
    <property type="entry name" value="MarR_2"/>
    <property type="match status" value="1"/>
</dbReference>
<evidence type="ECO:0000256" key="2">
    <source>
        <dbReference type="ARBA" id="ARBA00023125"/>
    </source>
</evidence>
<dbReference type="RefSeq" id="WP_346240859.1">
    <property type="nucleotide sequence ID" value="NZ_JAZHYP010000002.1"/>
</dbReference>
<dbReference type="InterPro" id="IPR036390">
    <property type="entry name" value="WH_DNA-bd_sf"/>
</dbReference>
<keyword evidence="6" id="KW-1185">Reference proteome</keyword>
<keyword evidence="2" id="KW-0238">DNA-binding</keyword>
<sequence>MNSPLFNPNNQETDLTSKIVAGLERISEAFKVLLWEKAKALGLSPIQIQILIFIAYHKIEFCNVTHLAKEFNVTKPTISDAVRVLINKGFIEKTFPTSDSRSYTIQLTNKGKHMVTETENFALPIKTQLNNTDASDLNSLFKTISNLIFQLNKSGVLTVQRTCYACKFHQKIQDTDYCNLLEKELLNSEIRIDCPEFEGKL</sequence>
<reference evidence="5 6" key="1">
    <citation type="submission" date="2024-01" db="EMBL/GenBank/DDBJ databases">
        <title>Mariniflexile litorale sp. nov., isolated from the shallow sediments of the Sea of Japan.</title>
        <authorList>
            <person name="Romanenko L."/>
            <person name="Bystritskaya E."/>
            <person name="Isaeva M."/>
        </authorList>
    </citation>
    <scope>NUCLEOTIDE SEQUENCE [LARGE SCALE GENOMIC DNA]</scope>
    <source>
        <strain evidence="5 6">KCTC 32427</strain>
    </source>
</reference>
<evidence type="ECO:0000313" key="6">
    <source>
        <dbReference type="Proteomes" id="UP001416393"/>
    </source>
</evidence>
<dbReference type="InterPro" id="IPR000835">
    <property type="entry name" value="HTH_MarR-typ"/>
</dbReference>
<dbReference type="EMBL" id="JAZHYP010000002">
    <property type="protein sequence ID" value="MEN3323288.1"/>
    <property type="molecule type" value="Genomic_DNA"/>
</dbReference>
<gene>
    <name evidence="5" type="ORF">VP395_06090</name>
</gene>
<dbReference type="CDD" id="cd00090">
    <property type="entry name" value="HTH_ARSR"/>
    <property type="match status" value="1"/>
</dbReference>
<dbReference type="InterPro" id="IPR011991">
    <property type="entry name" value="ArsR-like_HTH"/>
</dbReference>
<evidence type="ECO:0000259" key="4">
    <source>
        <dbReference type="PROSITE" id="PS50995"/>
    </source>
</evidence>
<feature type="domain" description="HTH marR-type" evidence="4">
    <location>
        <begin position="16"/>
        <end position="146"/>
    </location>
</feature>
<accession>A0ABV0A860</accession>
<dbReference type="SMART" id="SM00347">
    <property type="entry name" value="HTH_MARR"/>
    <property type="match status" value="1"/>
</dbReference>
<dbReference type="SUPFAM" id="SSF46785">
    <property type="entry name" value="Winged helix' DNA-binding domain"/>
    <property type="match status" value="1"/>
</dbReference>
<keyword evidence="3" id="KW-0804">Transcription</keyword>
<dbReference type="InterPro" id="IPR036388">
    <property type="entry name" value="WH-like_DNA-bd_sf"/>
</dbReference>
<protein>
    <submittedName>
        <fullName evidence="5">MarR family winged helix-turn-helix transcriptional regulator</fullName>
    </submittedName>
</protein>
<name>A0ABV0A860_9FLAO</name>
<evidence type="ECO:0000256" key="3">
    <source>
        <dbReference type="ARBA" id="ARBA00023163"/>
    </source>
</evidence>
<comment type="caution">
    <text evidence="5">The sequence shown here is derived from an EMBL/GenBank/DDBJ whole genome shotgun (WGS) entry which is preliminary data.</text>
</comment>
<dbReference type="Proteomes" id="UP001416393">
    <property type="component" value="Unassembled WGS sequence"/>
</dbReference>
<keyword evidence="1" id="KW-0805">Transcription regulation</keyword>